<dbReference type="EMBL" id="VLLG01000002">
    <property type="protein sequence ID" value="TWI91662.1"/>
    <property type="molecule type" value="Genomic_DNA"/>
</dbReference>
<dbReference type="InterPro" id="IPR011990">
    <property type="entry name" value="TPR-like_helical_dom_sf"/>
</dbReference>
<accession>A0A562TDR9</accession>
<dbReference type="InterPro" id="IPR003646">
    <property type="entry name" value="SH3-like_bac-type"/>
</dbReference>
<dbReference type="InterPro" id="IPR019734">
    <property type="entry name" value="TPR_rpt"/>
</dbReference>
<dbReference type="Proteomes" id="UP000316778">
    <property type="component" value="Unassembled WGS sequence"/>
</dbReference>
<evidence type="ECO:0000256" key="1">
    <source>
        <dbReference type="ARBA" id="ARBA00022737"/>
    </source>
</evidence>
<dbReference type="Gene3D" id="2.30.30.40">
    <property type="entry name" value="SH3 Domains"/>
    <property type="match status" value="1"/>
</dbReference>
<feature type="domain" description="SH3b" evidence="6">
    <location>
        <begin position="204"/>
        <end position="250"/>
    </location>
</feature>
<proteinExistence type="predicted"/>
<evidence type="ECO:0000313" key="8">
    <source>
        <dbReference type="Proteomes" id="UP000316778"/>
    </source>
</evidence>
<reference evidence="7 8" key="1">
    <citation type="journal article" date="2013" name="Stand. Genomic Sci.">
        <title>Genomic Encyclopedia of Type Strains, Phase I: The one thousand microbial genomes (KMG-I) project.</title>
        <authorList>
            <person name="Kyrpides N.C."/>
            <person name="Woyke T."/>
            <person name="Eisen J.A."/>
            <person name="Garrity G."/>
            <person name="Lilburn T.G."/>
            <person name="Beck B.J."/>
            <person name="Whitman W.B."/>
            <person name="Hugenholtz P."/>
            <person name="Klenk H.P."/>
        </authorList>
    </citation>
    <scope>NUCLEOTIDE SEQUENCE [LARGE SCALE GENOMIC DNA]</scope>
    <source>
        <strain evidence="7 8">DSM 13484</strain>
    </source>
</reference>
<feature type="signal peptide" evidence="5">
    <location>
        <begin position="1"/>
        <end position="24"/>
    </location>
</feature>
<keyword evidence="4" id="KW-0812">Transmembrane</keyword>
<dbReference type="Gene3D" id="1.25.40.10">
    <property type="entry name" value="Tetratricopeptide repeat domain"/>
    <property type="match status" value="1"/>
</dbReference>
<dbReference type="AlphaFoldDB" id="A0A562TDR9"/>
<feature type="repeat" description="TPR" evidence="3">
    <location>
        <begin position="63"/>
        <end position="96"/>
    </location>
</feature>
<dbReference type="PROSITE" id="PS50005">
    <property type="entry name" value="TPR"/>
    <property type="match status" value="1"/>
</dbReference>
<evidence type="ECO:0000259" key="6">
    <source>
        <dbReference type="Pfam" id="PF08239"/>
    </source>
</evidence>
<feature type="transmembrane region" description="Helical" evidence="4">
    <location>
        <begin position="169"/>
        <end position="189"/>
    </location>
</feature>
<evidence type="ECO:0000256" key="4">
    <source>
        <dbReference type="SAM" id="Phobius"/>
    </source>
</evidence>
<dbReference type="Pfam" id="PF07719">
    <property type="entry name" value="TPR_2"/>
    <property type="match status" value="1"/>
</dbReference>
<evidence type="ECO:0000313" key="7">
    <source>
        <dbReference type="EMBL" id="TWI91662.1"/>
    </source>
</evidence>
<keyword evidence="4" id="KW-1133">Transmembrane helix</keyword>
<dbReference type="SUPFAM" id="SSF48452">
    <property type="entry name" value="TPR-like"/>
    <property type="match status" value="1"/>
</dbReference>
<dbReference type="Pfam" id="PF08239">
    <property type="entry name" value="SH3_3"/>
    <property type="match status" value="1"/>
</dbReference>
<gene>
    <name evidence="7" type="ORF">LX66_1038</name>
</gene>
<dbReference type="OrthoDB" id="9776208at2"/>
<keyword evidence="4" id="KW-0472">Membrane</keyword>
<feature type="transmembrane region" description="Helical" evidence="4">
    <location>
        <begin position="137"/>
        <end position="157"/>
    </location>
</feature>
<keyword evidence="5" id="KW-0732">Signal</keyword>
<comment type="caution">
    <text evidence="7">The sequence shown here is derived from an EMBL/GenBank/DDBJ whole genome shotgun (WGS) entry which is preliminary data.</text>
</comment>
<protein>
    <submittedName>
        <fullName evidence="7">Tetratricopeptide repeat protein</fullName>
    </submittedName>
</protein>
<organism evidence="7 8">
    <name type="scientific">Chitinophaga japonensis</name>
    <name type="common">Flexibacter japonensis</name>
    <dbReference type="NCBI Taxonomy" id="104662"/>
    <lineage>
        <taxon>Bacteria</taxon>
        <taxon>Pseudomonadati</taxon>
        <taxon>Bacteroidota</taxon>
        <taxon>Chitinophagia</taxon>
        <taxon>Chitinophagales</taxon>
        <taxon>Chitinophagaceae</taxon>
        <taxon>Chitinophaga</taxon>
    </lineage>
</organism>
<dbReference type="SMART" id="SM00028">
    <property type="entry name" value="TPR"/>
    <property type="match status" value="2"/>
</dbReference>
<evidence type="ECO:0000256" key="2">
    <source>
        <dbReference type="ARBA" id="ARBA00022803"/>
    </source>
</evidence>
<evidence type="ECO:0000256" key="3">
    <source>
        <dbReference type="PROSITE-ProRule" id="PRU00339"/>
    </source>
</evidence>
<name>A0A562TDR9_CHIJA</name>
<evidence type="ECO:0000256" key="5">
    <source>
        <dbReference type="SAM" id="SignalP"/>
    </source>
</evidence>
<dbReference type="InterPro" id="IPR013105">
    <property type="entry name" value="TPR_2"/>
</dbReference>
<keyword evidence="8" id="KW-1185">Reference proteome</keyword>
<keyword evidence="2 3" id="KW-0802">TPR repeat</keyword>
<dbReference type="RefSeq" id="WP_145710805.1">
    <property type="nucleotide sequence ID" value="NZ_BAAAFY010000001.1"/>
</dbReference>
<sequence>MSAIRYILLLLLCFALPGYGSLQAQQAAPQQRFERANQLYQQNQYSEAAGIYQQLINEGYSLPDLYFNAGNAYYKSNHTGLAVYNYEKALQIHPDNEAVIHNLALANQRVQGFTDELPLLFFQKWWMQWQHLHSPNGWTTGSLLLLWLLIAGILAYLLAERFHTRTFRIGIGVAGALCAIYFFMSVYTYSVAHSHDTGIVMGSGINAKAAPDQNGKDLFVLNEGMKVQVLDATQEFCKVQLADGKTGWVACEEVKRL</sequence>
<keyword evidence="1" id="KW-0677">Repeat</keyword>
<feature type="chain" id="PRO_5021805924" evidence="5">
    <location>
        <begin position="25"/>
        <end position="257"/>
    </location>
</feature>